<keyword evidence="3" id="KW-1185">Reference proteome</keyword>
<dbReference type="EMBL" id="CP001817">
    <property type="protein sequence ID" value="AEH39937.1"/>
    <property type="molecule type" value="Genomic_DNA"/>
</dbReference>
<evidence type="ECO:0000313" key="3">
    <source>
        <dbReference type="Proteomes" id="UP000006811"/>
    </source>
</evidence>
<dbReference type="Gene3D" id="2.70.40.10">
    <property type="match status" value="1"/>
</dbReference>
<name>F7WZR1_9GAMM</name>
<dbReference type="KEGG" id="baj:BCTU_376"/>
<accession>F7WZR1</accession>
<evidence type="ECO:0000259" key="1">
    <source>
        <dbReference type="Pfam" id="PF00692"/>
    </source>
</evidence>
<dbReference type="STRING" id="261317.BCTU_376"/>
<organism evidence="2 3">
    <name type="scientific">Buchnera aphidicola</name>
    <name type="common">Cinara tujafilina</name>
    <dbReference type="NCBI Taxonomy" id="261317"/>
    <lineage>
        <taxon>Bacteria</taxon>
        <taxon>Pseudomonadati</taxon>
        <taxon>Pseudomonadota</taxon>
        <taxon>Gammaproteobacteria</taxon>
        <taxon>Enterobacterales</taxon>
        <taxon>Erwiniaceae</taxon>
        <taxon>Buchnera</taxon>
    </lineage>
</organism>
<evidence type="ECO:0000313" key="2">
    <source>
        <dbReference type="EMBL" id="AEH39937.1"/>
    </source>
</evidence>
<proteinExistence type="predicted"/>
<dbReference type="InterPro" id="IPR036157">
    <property type="entry name" value="dUTPase-like_sf"/>
</dbReference>
<dbReference type="HOGENOM" id="CLU_068508_1_1_6"/>
<dbReference type="eggNOG" id="COG0756">
    <property type="taxonomic scope" value="Bacteria"/>
</dbReference>
<dbReference type="OrthoDB" id="9809956at2"/>
<keyword evidence="2" id="KW-0378">Hydrolase</keyword>
<gene>
    <name evidence="2" type="primary">dut</name>
    <name evidence="2" type="ORF">BCTU_376</name>
</gene>
<dbReference type="InterPro" id="IPR029054">
    <property type="entry name" value="dUTPase-like"/>
</dbReference>
<dbReference type="AlphaFoldDB" id="F7WZR1"/>
<dbReference type="Proteomes" id="UP000006811">
    <property type="component" value="Chromosome"/>
</dbReference>
<sequence length="140" mass="16129">MCKKSIINLKILDIHRYSIFPLFLHRIHGVVGLYLRTCLNKEILCISPNCSKLLSTGISLRGFDIVPSDIQYLLLPRSGLGYTKNIVFGNFIEHIKTLYEGELKLSIWNRGKLNFYLNPGEIIAHLVFISYLNIKVNFIF</sequence>
<protein>
    <submittedName>
        <fullName evidence="2">Deoxyuridine 5'-triphosphate nucleotidohydrolase</fullName>
    </submittedName>
</protein>
<dbReference type="SUPFAM" id="SSF51283">
    <property type="entry name" value="dUTPase-like"/>
    <property type="match status" value="1"/>
</dbReference>
<dbReference type="GO" id="GO:0016787">
    <property type="term" value="F:hydrolase activity"/>
    <property type="evidence" value="ECO:0007669"/>
    <property type="project" value="UniProtKB-KW"/>
</dbReference>
<dbReference type="Pfam" id="PF00692">
    <property type="entry name" value="dUTPase"/>
    <property type="match status" value="1"/>
</dbReference>
<feature type="domain" description="dUTPase-like" evidence="1">
    <location>
        <begin position="44"/>
        <end position="137"/>
    </location>
</feature>
<reference evidence="2 3" key="1">
    <citation type="journal article" date="2011" name="Appl. Environ. Microbiol.">
        <title>The genome of Buchnera aphidicola from the aphid Cinara tujafilina provides new clues about the evolutionary history of metabolic losses in bacterial endosymbionts.</title>
        <authorList>
            <person name="Lamelas A."/>
            <person name="Gosalbes M.J."/>
            <person name="Moya A."/>
            <person name="Latorre A."/>
        </authorList>
    </citation>
    <scope>NUCLEOTIDE SEQUENCE [LARGE SCALE GENOMIC DNA]</scope>
    <source>
        <strain evidence="3">Cinara tujafilina</strain>
    </source>
</reference>